<organism evidence="1">
    <name type="scientific">Sesamum calycinum</name>
    <dbReference type="NCBI Taxonomy" id="2727403"/>
    <lineage>
        <taxon>Eukaryota</taxon>
        <taxon>Viridiplantae</taxon>
        <taxon>Streptophyta</taxon>
        <taxon>Embryophyta</taxon>
        <taxon>Tracheophyta</taxon>
        <taxon>Spermatophyta</taxon>
        <taxon>Magnoliopsida</taxon>
        <taxon>eudicotyledons</taxon>
        <taxon>Gunneridae</taxon>
        <taxon>Pentapetalae</taxon>
        <taxon>asterids</taxon>
        <taxon>lamiids</taxon>
        <taxon>Lamiales</taxon>
        <taxon>Pedaliaceae</taxon>
        <taxon>Sesamum</taxon>
    </lineage>
</organism>
<evidence type="ECO:0000313" key="1">
    <source>
        <dbReference type="EMBL" id="KAL0307378.1"/>
    </source>
</evidence>
<gene>
    <name evidence="1" type="ORF">Scaly_2985800</name>
</gene>
<dbReference type="EMBL" id="JACGWM010000381">
    <property type="protein sequence ID" value="KAL0307378.1"/>
    <property type="molecule type" value="Genomic_DNA"/>
</dbReference>
<sequence length="135" mass="15859">MSNEIQKHYERYEDVWSIMHRMKELYDVPEWHIRYTVTKAFFGMIMIKGSSVQEYGVMMLSLVEKLKDLQTDFKEEDMYVDLILQSLSPSLDQFTISYDMNGLEESLHELINILVKYEATIEKSAPSTSGRGFNL</sequence>
<dbReference type="AlphaFoldDB" id="A0AAW2KLR1"/>
<protein>
    <submittedName>
        <fullName evidence="1">Uncharacterized protein</fullName>
    </submittedName>
</protein>
<name>A0AAW2KLR1_9LAMI</name>
<accession>A0AAW2KLR1</accession>
<reference evidence="1" key="2">
    <citation type="journal article" date="2024" name="Plant">
        <title>Genomic evolution and insights into agronomic trait innovations of Sesamum species.</title>
        <authorList>
            <person name="Miao H."/>
            <person name="Wang L."/>
            <person name="Qu L."/>
            <person name="Liu H."/>
            <person name="Sun Y."/>
            <person name="Le M."/>
            <person name="Wang Q."/>
            <person name="Wei S."/>
            <person name="Zheng Y."/>
            <person name="Lin W."/>
            <person name="Duan Y."/>
            <person name="Cao H."/>
            <person name="Xiong S."/>
            <person name="Wang X."/>
            <person name="Wei L."/>
            <person name="Li C."/>
            <person name="Ma Q."/>
            <person name="Ju M."/>
            <person name="Zhao R."/>
            <person name="Li G."/>
            <person name="Mu C."/>
            <person name="Tian Q."/>
            <person name="Mei H."/>
            <person name="Zhang T."/>
            <person name="Gao T."/>
            <person name="Zhang H."/>
        </authorList>
    </citation>
    <scope>NUCLEOTIDE SEQUENCE</scope>
    <source>
        <strain evidence="1">KEN8</strain>
    </source>
</reference>
<dbReference type="Pfam" id="PF14223">
    <property type="entry name" value="Retrotran_gag_2"/>
    <property type="match status" value="1"/>
</dbReference>
<proteinExistence type="predicted"/>
<reference evidence="1" key="1">
    <citation type="submission" date="2020-06" db="EMBL/GenBank/DDBJ databases">
        <authorList>
            <person name="Li T."/>
            <person name="Hu X."/>
            <person name="Zhang T."/>
            <person name="Song X."/>
            <person name="Zhang H."/>
            <person name="Dai N."/>
            <person name="Sheng W."/>
            <person name="Hou X."/>
            <person name="Wei L."/>
        </authorList>
    </citation>
    <scope>NUCLEOTIDE SEQUENCE</scope>
    <source>
        <strain evidence="1">KEN8</strain>
        <tissue evidence="1">Leaf</tissue>
    </source>
</reference>
<comment type="caution">
    <text evidence="1">The sequence shown here is derived from an EMBL/GenBank/DDBJ whole genome shotgun (WGS) entry which is preliminary data.</text>
</comment>